<dbReference type="EMBL" id="CAJNDS010001979">
    <property type="protein sequence ID" value="CAE7293302.1"/>
    <property type="molecule type" value="Genomic_DNA"/>
</dbReference>
<accession>A0A812N123</accession>
<dbReference type="GO" id="GO:0003676">
    <property type="term" value="F:nucleic acid binding"/>
    <property type="evidence" value="ECO:0007669"/>
    <property type="project" value="InterPro"/>
</dbReference>
<evidence type="ECO:0000256" key="1">
    <source>
        <dbReference type="ARBA" id="ARBA00022722"/>
    </source>
</evidence>
<dbReference type="InterPro" id="IPR001202">
    <property type="entry name" value="WW_dom"/>
</dbReference>
<dbReference type="CDD" id="cd06141">
    <property type="entry name" value="WRN_exo"/>
    <property type="match status" value="1"/>
</dbReference>
<dbReference type="SUPFAM" id="SSF53098">
    <property type="entry name" value="Ribonuclease H-like"/>
    <property type="match status" value="1"/>
</dbReference>
<dbReference type="Gene3D" id="2.20.70.10">
    <property type="match status" value="2"/>
</dbReference>
<dbReference type="SUPFAM" id="SSF51045">
    <property type="entry name" value="WW domain"/>
    <property type="match status" value="2"/>
</dbReference>
<dbReference type="PROSITE" id="PS50020">
    <property type="entry name" value="WW_DOMAIN_2"/>
    <property type="match status" value="3"/>
</dbReference>
<gene>
    <name evidence="5" type="primary">WRN</name>
    <name evidence="5" type="ORF">SNAT2548_LOCUS15451</name>
</gene>
<name>A0A812N123_9DINO</name>
<protein>
    <submittedName>
        <fullName evidence="5">WRN protein</fullName>
    </submittedName>
</protein>
<feature type="region of interest" description="Disordered" evidence="3">
    <location>
        <begin position="531"/>
        <end position="561"/>
    </location>
</feature>
<dbReference type="GO" id="GO:0008408">
    <property type="term" value="F:3'-5' exonuclease activity"/>
    <property type="evidence" value="ECO:0007669"/>
    <property type="project" value="InterPro"/>
</dbReference>
<sequence length="660" mass="75313">MHRRIHRKRPEEEGLVFHRFPKQPIVVDLAEINPKTTKFPGSDWLEGKLKTKQAVGWDVEWPPDGRTQAENPVALMQFADAETALLVRTHRTGQWLPSVIREVLTSETCTKVCVGYDSAAKHKMRMSFDLQPTGLLDLATLAAQKGLEEADLKSLAEHFQYRVRKDARVGRSSWAQPELTAEQQAYAADDVYFAFLLKEKLEELPDKEDKAKSSAVEGQLRLQEGWVEHGIEKRHDGLRCRLCNSGPMATPDHVRKHMLGSDHLKRIRARLGMEQGASDTLTDEQEHNHIYEGDGLNGVEKGQFGCYLCGTKTLQNLQAVASHINSPGHQEAMKTEAEKLREGPFERLWNLPDYVILEGDELNCTLCQSLASRVDEMYLHLHGKRHSIRVRALEHEDIIWIREKNQLVYTQTGEIVVRKNIVVPREPSGGAPALPEGWASNLDPTSGRTYYWRVDQPNQSQWEHPGKVSSSTTGSVKQDGYKTSCNGPLPDDWEEHEADDGRVFYYCLRTLRSQWQRPTIASPMVDSVRGQEAPTLHKQERHATSAPLRETSSHPVACSEPQKLAPGWDVYRNERGEAFFWDAENQVSRDSPPEPYHYQSAKWVLLTDSRGGYWQCSTEGRPGVSFYESDTTWHRRQDGQGRIYWSNPVRHIRFFEPDRA</sequence>
<evidence type="ECO:0000259" key="4">
    <source>
        <dbReference type="PROSITE" id="PS50020"/>
    </source>
</evidence>
<dbReference type="GO" id="GO:0005634">
    <property type="term" value="C:nucleus"/>
    <property type="evidence" value="ECO:0007669"/>
    <property type="project" value="TreeGrafter"/>
</dbReference>
<dbReference type="InterPro" id="IPR002562">
    <property type="entry name" value="3'-5'_exonuclease_dom"/>
</dbReference>
<proteinExistence type="predicted"/>
<dbReference type="SMART" id="SM00474">
    <property type="entry name" value="35EXOc"/>
    <property type="match status" value="1"/>
</dbReference>
<dbReference type="PANTHER" id="PTHR13620">
    <property type="entry name" value="3-5 EXONUCLEASE"/>
    <property type="match status" value="1"/>
</dbReference>
<dbReference type="Proteomes" id="UP000604046">
    <property type="component" value="Unassembled WGS sequence"/>
</dbReference>
<comment type="caution">
    <text evidence="5">The sequence shown here is derived from an EMBL/GenBank/DDBJ whole genome shotgun (WGS) entry which is preliminary data.</text>
</comment>
<dbReference type="SMART" id="SM00456">
    <property type="entry name" value="WW"/>
    <property type="match status" value="3"/>
</dbReference>
<feature type="region of interest" description="Disordered" evidence="3">
    <location>
        <begin position="459"/>
        <end position="483"/>
    </location>
</feature>
<dbReference type="OrthoDB" id="1920326at2759"/>
<keyword evidence="2" id="KW-0378">Hydrolase</keyword>
<dbReference type="PROSITE" id="PS01159">
    <property type="entry name" value="WW_DOMAIN_1"/>
    <property type="match status" value="1"/>
</dbReference>
<dbReference type="Pfam" id="PF01612">
    <property type="entry name" value="DNA_pol_A_exo1"/>
    <property type="match status" value="1"/>
</dbReference>
<organism evidence="5 6">
    <name type="scientific">Symbiodinium natans</name>
    <dbReference type="NCBI Taxonomy" id="878477"/>
    <lineage>
        <taxon>Eukaryota</taxon>
        <taxon>Sar</taxon>
        <taxon>Alveolata</taxon>
        <taxon>Dinophyceae</taxon>
        <taxon>Suessiales</taxon>
        <taxon>Symbiodiniaceae</taxon>
        <taxon>Symbiodinium</taxon>
    </lineage>
</organism>
<feature type="domain" description="WW" evidence="4">
    <location>
        <begin position="562"/>
        <end position="595"/>
    </location>
</feature>
<dbReference type="InterPro" id="IPR012337">
    <property type="entry name" value="RNaseH-like_sf"/>
</dbReference>
<dbReference type="CDD" id="cd00201">
    <property type="entry name" value="WW"/>
    <property type="match status" value="1"/>
</dbReference>
<evidence type="ECO:0000313" key="6">
    <source>
        <dbReference type="Proteomes" id="UP000604046"/>
    </source>
</evidence>
<dbReference type="AlphaFoldDB" id="A0A812N123"/>
<evidence type="ECO:0000256" key="2">
    <source>
        <dbReference type="ARBA" id="ARBA00022801"/>
    </source>
</evidence>
<keyword evidence="1" id="KW-0540">Nuclease</keyword>
<dbReference type="PANTHER" id="PTHR13620:SF104">
    <property type="entry name" value="EXONUCLEASE 3'-5' DOMAIN-CONTAINING PROTEIN 2"/>
    <property type="match status" value="1"/>
</dbReference>
<reference evidence="5" key="1">
    <citation type="submission" date="2021-02" db="EMBL/GenBank/DDBJ databases">
        <authorList>
            <person name="Dougan E. K."/>
            <person name="Rhodes N."/>
            <person name="Thang M."/>
            <person name="Chan C."/>
        </authorList>
    </citation>
    <scope>NUCLEOTIDE SEQUENCE</scope>
</reference>
<dbReference type="Gene3D" id="3.30.420.10">
    <property type="entry name" value="Ribonuclease H-like superfamily/Ribonuclease H"/>
    <property type="match status" value="1"/>
</dbReference>
<feature type="domain" description="WW" evidence="4">
    <location>
        <begin position="487"/>
        <end position="520"/>
    </location>
</feature>
<dbReference type="GO" id="GO:0006139">
    <property type="term" value="P:nucleobase-containing compound metabolic process"/>
    <property type="evidence" value="ECO:0007669"/>
    <property type="project" value="InterPro"/>
</dbReference>
<feature type="domain" description="WW" evidence="4">
    <location>
        <begin position="432"/>
        <end position="467"/>
    </location>
</feature>
<dbReference type="InterPro" id="IPR051132">
    <property type="entry name" value="3-5_Exonuclease_domain"/>
</dbReference>
<dbReference type="InterPro" id="IPR036397">
    <property type="entry name" value="RNaseH_sf"/>
</dbReference>
<dbReference type="InterPro" id="IPR036020">
    <property type="entry name" value="WW_dom_sf"/>
</dbReference>
<dbReference type="GO" id="GO:0005737">
    <property type="term" value="C:cytoplasm"/>
    <property type="evidence" value="ECO:0007669"/>
    <property type="project" value="TreeGrafter"/>
</dbReference>
<evidence type="ECO:0000256" key="3">
    <source>
        <dbReference type="SAM" id="MobiDB-lite"/>
    </source>
</evidence>
<keyword evidence="6" id="KW-1185">Reference proteome</keyword>
<evidence type="ECO:0000313" key="5">
    <source>
        <dbReference type="EMBL" id="CAE7293302.1"/>
    </source>
</evidence>